<feature type="region of interest" description="Disordered" evidence="1">
    <location>
        <begin position="1124"/>
        <end position="1143"/>
    </location>
</feature>
<feature type="domain" description="NPHP4 Ig-like" evidence="7">
    <location>
        <begin position="1028"/>
        <end position="1175"/>
    </location>
</feature>
<organism evidence="8 9">
    <name type="scientific">Owenia fusiformis</name>
    <name type="common">Polychaete worm</name>
    <dbReference type="NCBI Taxonomy" id="6347"/>
    <lineage>
        <taxon>Eukaryota</taxon>
        <taxon>Metazoa</taxon>
        <taxon>Spiralia</taxon>
        <taxon>Lophotrochozoa</taxon>
        <taxon>Annelida</taxon>
        <taxon>Polychaeta</taxon>
        <taxon>Sedentaria</taxon>
        <taxon>Canalipalpata</taxon>
        <taxon>Sabellida</taxon>
        <taxon>Oweniida</taxon>
        <taxon>Oweniidae</taxon>
        <taxon>Owenia</taxon>
    </lineage>
</organism>
<sequence>MSKIKAWKELLLKKSKLQLAYDRQQQSGEISTPFCISIRNVEGLVQKIDTGQAEFEISMSLFDVTYKQFFGHTWHGPAMQAKTAAGQKLRLNYNQNVYLHTSLNDLNIIAVLEVAAVTYGDNGKQERHSCGWGLFRVFKYEGDMLDTNSASPAPTQKIDIYHGSPRALLYMEDPIESNEYLTAISGCQLYYTIRTHKSMVKIMHLVPENFLVGQQDTVPGIMEVAKDPTGSDNLRKPKLLKTLQCHIDQVSLNMLPQLDKFEEELCKLLNEDRINRENKVADGTIVAVIERRLQIGVHNGLCYVQEPQCVYLALDHAGQGMGTRRTSSLRRGGTLPSHSRSPSVGSLGSLGSALVLKNRVELEGMCEDPMMTVVFMLEYVVGEPISSEERKLLNTNSRSQSHTVAVRWAAWSPFNSNTRNSDITIQMLGGPTICPDSVHVYKNPPTEMQELSAAKKAAGSLTFNFVNEKFQKPQGEKSTNFHQAASLLHQHKHLSTSQASMGTEGESSILNEIPVTPGKPPMPRRTGTAQSYLSVPGSGQFVPPPQASMMFPQNQVFAQGTQSGYSPAPTPMMSGMVSSGYPGLMQSMNNMYPMEITHLRDPVSARMGMGSPELNELPFTPVHAPIMVTAPNMTSGQGLSRAAYAKLYNAGFPPILDRNDEPPEVVDPTDVATFVMGNEEADDLQCNEITLQFLAFSKMLSSGDSPTGSKQGTVFFTFQFYKFPQVTTERLLLGTVEGDLSMDPQCLPCLLQKLNNDGSVLKGLPGYQMKYYMDPNYLTIGEGRLFVKYLAEGTLHIDVWDGDSLLLIGSCSIELKPLCRQGREAVQVTYELDVVATEYSETDQEPMMTDPNAGAAVRPVGVQALMKGRLHLRMANVGYEADRKARTTGSIQIFGTPQKVVDQRGKSSFLGGSLNAGITRMQGTKRNKAMPLTATNQELASLLNTNYDKSIRPLEESNREGDSAKQRKLRRMEALRKLEGSENQLQTVTSFRQEKAERMQNLRTIELYRSENKRDGILNMLNQAISKEYTIHPCMGTTEFFEFVLTNPYNVKHTINLEWEDADLNLITDAREWRYFKVLNNLNTPVEEGMFNTQSSSLRPEIFLRPKETVHVPFRYLTFRADHSVQSQGPHDPYHPKKPETKKENVMDSKIIKIHFKTEENKPVAILSLHVAPQPHIVDQTFRFHHPEQSFLKKSIRLPPVSNLPNAPIAGEMSQIFVRCSDPNVICETRMVPSGEPMDMSFKVACGASPQLKKFFIAIYTDHYQSKPVQTWQFYVHSLQRVDVQCVEGQTSRFSLILRGTQASRLVKCFSSQPKEMQIKPNQAFMLPAGAVQEINVGVRPLQVGSKFLYLNVVDTEYHQLIRTWLVCISCRAPLVSKAFELMLPVGGGKGSNKRISYMNPYPTKKTFLLCSNRDDLVQFRDTRLEIGAMESASIGLRFAPSQTPGSTEILVFINDEDDKNEETFCIKAVYS</sequence>
<dbReference type="PANTHER" id="PTHR31043">
    <property type="entry name" value="NEPHROCYSTIN-4"/>
    <property type="match status" value="1"/>
</dbReference>
<dbReference type="Pfam" id="PF26186">
    <property type="entry name" value="NPHP4_C2_3rd"/>
    <property type="match status" value="1"/>
</dbReference>
<dbReference type="GO" id="GO:0035869">
    <property type="term" value="C:ciliary transition zone"/>
    <property type="evidence" value="ECO:0007669"/>
    <property type="project" value="TreeGrafter"/>
</dbReference>
<keyword evidence="9" id="KW-1185">Reference proteome</keyword>
<evidence type="ECO:0000259" key="3">
    <source>
        <dbReference type="Pfam" id="PF26173"/>
    </source>
</evidence>
<name>A0A8S4N226_OWEFU</name>
<dbReference type="PANTHER" id="PTHR31043:SF3">
    <property type="entry name" value="NEPHROCYSTIN-4"/>
    <property type="match status" value="1"/>
</dbReference>
<feature type="domain" description="NPHP4 SK-like" evidence="3">
    <location>
        <begin position="959"/>
        <end position="1024"/>
    </location>
</feature>
<evidence type="ECO:0008006" key="10">
    <source>
        <dbReference type="Google" id="ProtNLM"/>
    </source>
</evidence>
<feature type="domain" description="NPHP4 Ig-like" evidence="6">
    <location>
        <begin position="1182"/>
        <end position="1277"/>
    </location>
</feature>
<dbReference type="GO" id="GO:0090090">
    <property type="term" value="P:negative regulation of canonical Wnt signaling pathway"/>
    <property type="evidence" value="ECO:0007669"/>
    <property type="project" value="InterPro"/>
</dbReference>
<evidence type="ECO:0000313" key="8">
    <source>
        <dbReference type="EMBL" id="CAH1775289.1"/>
    </source>
</evidence>
<comment type="caution">
    <text evidence="8">The sequence shown here is derived from an EMBL/GenBank/DDBJ whole genome shotgun (WGS) entry which is preliminary data.</text>
</comment>
<dbReference type="InterPro" id="IPR058764">
    <property type="entry name" value="NPHP4_SK"/>
</dbReference>
<dbReference type="InterPro" id="IPR058688">
    <property type="entry name" value="Ig_NPHP4_2nd"/>
</dbReference>
<evidence type="ECO:0000259" key="5">
    <source>
        <dbReference type="Pfam" id="PF26187"/>
    </source>
</evidence>
<dbReference type="InterPro" id="IPR058686">
    <property type="entry name" value="Ig_NPHP4_3rd"/>
</dbReference>
<dbReference type="CDD" id="cd22239">
    <property type="entry name" value="NPHP4"/>
    <property type="match status" value="1"/>
</dbReference>
<evidence type="ECO:0000259" key="7">
    <source>
        <dbReference type="Pfam" id="PF26190"/>
    </source>
</evidence>
<dbReference type="Pfam" id="PF26189">
    <property type="entry name" value="Ig_NPHP4_2nd"/>
    <property type="match status" value="1"/>
</dbReference>
<dbReference type="Pfam" id="PF26015">
    <property type="entry name" value="Ig_NPH4_3rd"/>
    <property type="match status" value="1"/>
</dbReference>
<dbReference type="InterPro" id="IPR029775">
    <property type="entry name" value="NPHP4"/>
</dbReference>
<dbReference type="GO" id="GO:1904491">
    <property type="term" value="P:protein localization to ciliary transition zone"/>
    <property type="evidence" value="ECO:0007669"/>
    <property type="project" value="TreeGrafter"/>
</dbReference>
<feature type="domain" description="NPHP4 C2-like" evidence="4">
    <location>
        <begin position="642"/>
        <end position="878"/>
    </location>
</feature>
<evidence type="ECO:0000256" key="1">
    <source>
        <dbReference type="SAM" id="MobiDB-lite"/>
    </source>
</evidence>
<dbReference type="Pfam" id="PF26173">
    <property type="entry name" value="NPHP4_SK"/>
    <property type="match status" value="1"/>
</dbReference>
<dbReference type="EMBL" id="CAIIXF020000001">
    <property type="protein sequence ID" value="CAH1775289.1"/>
    <property type="molecule type" value="Genomic_DNA"/>
</dbReference>
<evidence type="ECO:0000259" key="6">
    <source>
        <dbReference type="Pfam" id="PF26189"/>
    </source>
</evidence>
<feature type="domain" description="NPHP4 Ig-like" evidence="2">
    <location>
        <begin position="1289"/>
        <end position="1372"/>
    </location>
</feature>
<protein>
    <recommendedName>
        <fullName evidence="10">Nephrocystin-4</fullName>
    </recommendedName>
</protein>
<dbReference type="Proteomes" id="UP000749559">
    <property type="component" value="Unassembled WGS sequence"/>
</dbReference>
<accession>A0A8S4N226</accession>
<evidence type="ECO:0000259" key="2">
    <source>
        <dbReference type="Pfam" id="PF26015"/>
    </source>
</evidence>
<proteinExistence type="predicted"/>
<feature type="compositionally biased region" description="Basic and acidic residues" evidence="1">
    <location>
        <begin position="1132"/>
        <end position="1143"/>
    </location>
</feature>
<gene>
    <name evidence="8" type="ORF">OFUS_LOCUS2614</name>
</gene>
<dbReference type="Pfam" id="PF26187">
    <property type="entry name" value="Ig_NPHP4_4th"/>
    <property type="match status" value="1"/>
</dbReference>
<dbReference type="OrthoDB" id="313446at2759"/>
<reference evidence="8" key="1">
    <citation type="submission" date="2022-03" db="EMBL/GenBank/DDBJ databases">
        <authorList>
            <person name="Martin C."/>
        </authorList>
    </citation>
    <scope>NUCLEOTIDE SEQUENCE</scope>
</reference>
<dbReference type="GO" id="GO:0097546">
    <property type="term" value="C:ciliary base"/>
    <property type="evidence" value="ECO:0007669"/>
    <property type="project" value="TreeGrafter"/>
</dbReference>
<feature type="compositionally biased region" description="Low complexity" evidence="1">
    <location>
        <begin position="322"/>
        <end position="346"/>
    </location>
</feature>
<feature type="domain" description="NPHP4 Ig-like" evidence="5">
    <location>
        <begin position="1377"/>
        <end position="1471"/>
    </location>
</feature>
<dbReference type="InterPro" id="IPR058765">
    <property type="entry name" value="NPHP4_C2-like"/>
</dbReference>
<evidence type="ECO:0000259" key="4">
    <source>
        <dbReference type="Pfam" id="PF26186"/>
    </source>
</evidence>
<dbReference type="Pfam" id="PF26190">
    <property type="entry name" value="Ig_NPHP4_1st"/>
    <property type="match status" value="1"/>
</dbReference>
<feature type="region of interest" description="Disordered" evidence="1">
    <location>
        <begin position="320"/>
        <end position="346"/>
    </location>
</feature>
<dbReference type="GO" id="GO:0036064">
    <property type="term" value="C:ciliary basal body"/>
    <property type="evidence" value="ECO:0007669"/>
    <property type="project" value="TreeGrafter"/>
</dbReference>
<dbReference type="InterPro" id="IPR058687">
    <property type="entry name" value="Ig_NPHP4_1st"/>
</dbReference>
<evidence type="ECO:0000313" key="9">
    <source>
        <dbReference type="Proteomes" id="UP000749559"/>
    </source>
</evidence>
<dbReference type="GO" id="GO:0097730">
    <property type="term" value="C:non-motile cilium"/>
    <property type="evidence" value="ECO:0007669"/>
    <property type="project" value="InterPro"/>
</dbReference>
<dbReference type="InterPro" id="IPR058685">
    <property type="entry name" value="Ig_NPHP4_4th"/>
</dbReference>